<dbReference type="GO" id="GO:0004497">
    <property type="term" value="F:monooxygenase activity"/>
    <property type="evidence" value="ECO:0007669"/>
    <property type="project" value="UniProtKB-KW"/>
</dbReference>
<keyword evidence="2" id="KW-0408">Iron</keyword>
<dbReference type="PANTHER" id="PTHR46696">
    <property type="entry name" value="P450, PUTATIVE (EUROFUNG)-RELATED"/>
    <property type="match status" value="1"/>
</dbReference>
<evidence type="ECO:0000313" key="3">
    <source>
        <dbReference type="EMBL" id="PUA79526.1"/>
    </source>
</evidence>
<comment type="similarity">
    <text evidence="1 2">Belongs to the cytochrome P450 family.</text>
</comment>
<organism evidence="3 4">
    <name type="scientific">Nocardioides currus</name>
    <dbReference type="NCBI Taxonomy" id="2133958"/>
    <lineage>
        <taxon>Bacteria</taxon>
        <taxon>Bacillati</taxon>
        <taxon>Actinomycetota</taxon>
        <taxon>Actinomycetes</taxon>
        <taxon>Propionibacteriales</taxon>
        <taxon>Nocardioidaceae</taxon>
        <taxon>Nocardioides</taxon>
    </lineage>
</organism>
<dbReference type="Proteomes" id="UP000244867">
    <property type="component" value="Unassembled WGS sequence"/>
</dbReference>
<keyword evidence="2" id="KW-0479">Metal-binding</keyword>
<accession>A0A2R7YTW3</accession>
<name>A0A2R7YTW3_9ACTN</name>
<reference evidence="3 4" key="1">
    <citation type="submission" date="2018-03" db="EMBL/GenBank/DDBJ databases">
        <authorList>
            <person name="Keele B.F."/>
        </authorList>
    </citation>
    <scope>NUCLEOTIDE SEQUENCE [LARGE SCALE GENOMIC DNA]</scope>
    <source>
        <strain evidence="3 4">IB-3</strain>
    </source>
</reference>
<proteinExistence type="inferred from homology"/>
<gene>
    <name evidence="3" type="ORF">C7S10_19375</name>
</gene>
<dbReference type="InterPro" id="IPR036396">
    <property type="entry name" value="Cyt_P450_sf"/>
</dbReference>
<dbReference type="InterPro" id="IPR017972">
    <property type="entry name" value="Cyt_P450_CS"/>
</dbReference>
<keyword evidence="2" id="KW-0503">Monooxygenase</keyword>
<evidence type="ECO:0000256" key="1">
    <source>
        <dbReference type="ARBA" id="ARBA00010617"/>
    </source>
</evidence>
<dbReference type="PANTHER" id="PTHR46696:SF1">
    <property type="entry name" value="CYTOCHROME P450 YJIB-RELATED"/>
    <property type="match status" value="1"/>
</dbReference>
<dbReference type="Gene3D" id="1.10.630.10">
    <property type="entry name" value="Cytochrome P450"/>
    <property type="match status" value="1"/>
</dbReference>
<dbReference type="PRINTS" id="PR00385">
    <property type="entry name" value="P450"/>
</dbReference>
<dbReference type="GO" id="GO:0016705">
    <property type="term" value="F:oxidoreductase activity, acting on paired donors, with incorporation or reduction of molecular oxygen"/>
    <property type="evidence" value="ECO:0007669"/>
    <property type="project" value="InterPro"/>
</dbReference>
<evidence type="ECO:0000313" key="4">
    <source>
        <dbReference type="Proteomes" id="UP000244867"/>
    </source>
</evidence>
<evidence type="ECO:0000256" key="2">
    <source>
        <dbReference type="RuleBase" id="RU000461"/>
    </source>
</evidence>
<evidence type="ECO:0008006" key="5">
    <source>
        <dbReference type="Google" id="ProtNLM"/>
    </source>
</evidence>
<dbReference type="InterPro" id="IPR001128">
    <property type="entry name" value="Cyt_P450"/>
</dbReference>
<keyword evidence="2" id="KW-0560">Oxidoreductase</keyword>
<protein>
    <recommendedName>
        <fullName evidence="5">Cytochrome P450</fullName>
    </recommendedName>
</protein>
<comment type="caution">
    <text evidence="3">The sequence shown here is derived from an EMBL/GenBank/DDBJ whole genome shotgun (WGS) entry which is preliminary data.</text>
</comment>
<dbReference type="PROSITE" id="PS00086">
    <property type="entry name" value="CYTOCHROME_P450"/>
    <property type="match status" value="1"/>
</dbReference>
<dbReference type="PRINTS" id="PR00359">
    <property type="entry name" value="BP450"/>
</dbReference>
<dbReference type="Pfam" id="PF00067">
    <property type="entry name" value="p450"/>
    <property type="match status" value="1"/>
</dbReference>
<sequence>MPSLVFACYAVVSYGVSPTTSLGHWMSVDQAGLPDLTDETFLSGDRTQEYLELRAMGAAVPLPTADGVPTWLVSHHADVAALNRLPETRLQPAGAVAPEWLDEGPALQRLKANLSQIDAPAHTRLRKVVGPMFIPRRVEQFRELATDSVRRAIERLLARTDVVDAVQDLAVDVPKGVICSFLGIPEEDWGILTKDQHDFLLIFSPMPIDGAQKSALDQITQFYLDYFDEFVSSRSLEQHSPFVRLVLEAERASEISHIEALSLLHTVLDAGYETTRTSISNAVQLLGQHPHILGALREEPGLVTNIVEEFLRYRTPVHVRVRFLTDNYVASDGTVLAAGSKVILMLAAANRDGAVFSNADELDILRENAGSHQAFGGGLHHCLGAPIARIQLQETLLGLADAFSHIELCDGSHRYPDLMFPALMALPVRFHTA</sequence>
<dbReference type="InterPro" id="IPR002397">
    <property type="entry name" value="Cyt_P450_B"/>
</dbReference>
<dbReference type="SUPFAM" id="SSF48264">
    <property type="entry name" value="Cytochrome P450"/>
    <property type="match status" value="1"/>
</dbReference>
<dbReference type="OrthoDB" id="502624at2"/>
<keyword evidence="2" id="KW-0349">Heme</keyword>
<dbReference type="GO" id="GO:0005506">
    <property type="term" value="F:iron ion binding"/>
    <property type="evidence" value="ECO:0007669"/>
    <property type="project" value="InterPro"/>
</dbReference>
<dbReference type="EMBL" id="PYXZ01000010">
    <property type="protein sequence ID" value="PUA79526.1"/>
    <property type="molecule type" value="Genomic_DNA"/>
</dbReference>
<keyword evidence="4" id="KW-1185">Reference proteome</keyword>
<dbReference type="GO" id="GO:0020037">
    <property type="term" value="F:heme binding"/>
    <property type="evidence" value="ECO:0007669"/>
    <property type="project" value="InterPro"/>
</dbReference>
<dbReference type="AlphaFoldDB" id="A0A2R7YTW3"/>